<name>A0A1T3NNI6_9ACTN</name>
<sequence length="290" mass="30057">MDTTLLLEPFRVPYLTRALIELTILGVLCGTVGTFVALRRLEFVADALTHTVFPGVVIGFALRGASGILAGALIAAGVTACALTLLTRHRRTGDDTALAIVLTAMFSIGVLVVSRSHSYTADLQTFLFGQVLYTSRAQITETAVVALLCLVALAVLGRELVLRAFDPDAARAAGHRVGALDLALNLIVALTVVAAVRTVGTALILALLVIPAAIGRTLGRRPAHLALIGSVAAVVCGYLGLVISYTASVDSDIALPAAPTVVLTLVAAHLLALGACGAARLRPARFRSPR</sequence>
<keyword evidence="4 7" id="KW-1133">Transmembrane helix</keyword>
<dbReference type="EMBL" id="MWQN01000003">
    <property type="protein sequence ID" value="OPC78346.1"/>
    <property type="molecule type" value="Genomic_DNA"/>
</dbReference>
<evidence type="ECO:0000313" key="8">
    <source>
        <dbReference type="EMBL" id="OPC78346.1"/>
    </source>
</evidence>
<comment type="subcellular location">
    <subcellularLocation>
        <location evidence="6">Cell membrane</location>
        <topology evidence="6">Multi-pass membrane protein</topology>
    </subcellularLocation>
    <subcellularLocation>
        <location evidence="1">Membrane</location>
        <topology evidence="1">Multi-pass membrane protein</topology>
    </subcellularLocation>
</comment>
<dbReference type="STRING" id="159449.B4N89_39990"/>
<evidence type="ECO:0000256" key="5">
    <source>
        <dbReference type="ARBA" id="ARBA00023136"/>
    </source>
</evidence>
<dbReference type="PANTHER" id="PTHR30477">
    <property type="entry name" value="ABC-TRANSPORTER METAL-BINDING PROTEIN"/>
    <property type="match status" value="1"/>
</dbReference>
<keyword evidence="9" id="KW-1185">Reference proteome</keyword>
<evidence type="ECO:0000256" key="4">
    <source>
        <dbReference type="ARBA" id="ARBA00022989"/>
    </source>
</evidence>
<dbReference type="Pfam" id="PF00950">
    <property type="entry name" value="ABC-3"/>
    <property type="match status" value="1"/>
</dbReference>
<feature type="transmembrane region" description="Helical" evidence="7">
    <location>
        <begin position="253"/>
        <end position="281"/>
    </location>
</feature>
<evidence type="ECO:0000256" key="3">
    <source>
        <dbReference type="ARBA" id="ARBA00022692"/>
    </source>
</evidence>
<reference evidence="8 9" key="1">
    <citation type="submission" date="2017-03" db="EMBL/GenBank/DDBJ databases">
        <title>Draft genome sequence of Streptomyces scabrisporus NF3, endophyte isolated from Amphipterygium adstringens.</title>
        <authorList>
            <person name="Vazquez M."/>
            <person name="Ceapa C.D."/>
            <person name="Rodriguez Luna D."/>
            <person name="Sanchez Esquivel S."/>
        </authorList>
    </citation>
    <scope>NUCLEOTIDE SEQUENCE [LARGE SCALE GENOMIC DNA]</scope>
    <source>
        <strain evidence="8 9">NF3</strain>
    </source>
</reference>
<gene>
    <name evidence="8" type="ORF">B4N89_39990</name>
</gene>
<evidence type="ECO:0000256" key="2">
    <source>
        <dbReference type="ARBA" id="ARBA00008034"/>
    </source>
</evidence>
<dbReference type="InterPro" id="IPR037294">
    <property type="entry name" value="ABC_BtuC-like"/>
</dbReference>
<evidence type="ECO:0000256" key="7">
    <source>
        <dbReference type="SAM" id="Phobius"/>
    </source>
</evidence>
<dbReference type="GO" id="GO:0055085">
    <property type="term" value="P:transmembrane transport"/>
    <property type="evidence" value="ECO:0007669"/>
    <property type="project" value="InterPro"/>
</dbReference>
<proteinExistence type="inferred from homology"/>
<feature type="transmembrane region" description="Helical" evidence="7">
    <location>
        <begin position="225"/>
        <end position="247"/>
    </location>
</feature>
<dbReference type="RefSeq" id="WP_078981436.1">
    <property type="nucleotide sequence ID" value="NZ_MWQN01000003.1"/>
</dbReference>
<dbReference type="InterPro" id="IPR001626">
    <property type="entry name" value="ABC_TroCD"/>
</dbReference>
<keyword evidence="3 6" id="KW-0812">Transmembrane</keyword>
<dbReference type="SUPFAM" id="SSF81345">
    <property type="entry name" value="ABC transporter involved in vitamin B12 uptake, BtuC"/>
    <property type="match status" value="1"/>
</dbReference>
<comment type="similarity">
    <text evidence="2 6">Belongs to the ABC-3 integral membrane protein family.</text>
</comment>
<dbReference type="PANTHER" id="PTHR30477:SF13">
    <property type="entry name" value="IRON TRANSPORT SYSTEM MEMBRANE PROTEIN HI_0360-RELATED"/>
    <property type="match status" value="1"/>
</dbReference>
<dbReference type="Proteomes" id="UP000190037">
    <property type="component" value="Unassembled WGS sequence"/>
</dbReference>
<feature type="transmembrane region" description="Helical" evidence="7">
    <location>
        <begin position="177"/>
        <end position="196"/>
    </location>
</feature>
<accession>A0A1T3NNI6</accession>
<dbReference type="GO" id="GO:0010043">
    <property type="term" value="P:response to zinc ion"/>
    <property type="evidence" value="ECO:0007669"/>
    <property type="project" value="TreeGrafter"/>
</dbReference>
<feature type="transmembrane region" description="Helical" evidence="7">
    <location>
        <begin position="202"/>
        <end position="218"/>
    </location>
</feature>
<keyword evidence="5 7" id="KW-0472">Membrane</keyword>
<feature type="transmembrane region" description="Helical" evidence="7">
    <location>
        <begin position="98"/>
        <end position="117"/>
    </location>
</feature>
<evidence type="ECO:0000313" key="9">
    <source>
        <dbReference type="Proteomes" id="UP000190037"/>
    </source>
</evidence>
<comment type="caution">
    <text evidence="8">The sequence shown here is derived from an EMBL/GenBank/DDBJ whole genome shotgun (WGS) entry which is preliminary data.</text>
</comment>
<dbReference type="GO" id="GO:0043190">
    <property type="term" value="C:ATP-binding cassette (ABC) transporter complex"/>
    <property type="evidence" value="ECO:0007669"/>
    <property type="project" value="InterPro"/>
</dbReference>
<keyword evidence="6" id="KW-0813">Transport</keyword>
<dbReference type="OrthoDB" id="2375762at2"/>
<dbReference type="Gene3D" id="1.10.3470.10">
    <property type="entry name" value="ABC transporter involved in vitamin B12 uptake, BtuC"/>
    <property type="match status" value="1"/>
</dbReference>
<evidence type="ECO:0000256" key="6">
    <source>
        <dbReference type="RuleBase" id="RU003943"/>
    </source>
</evidence>
<organism evidence="8 9">
    <name type="scientific">Embleya scabrispora</name>
    <dbReference type="NCBI Taxonomy" id="159449"/>
    <lineage>
        <taxon>Bacteria</taxon>
        <taxon>Bacillati</taxon>
        <taxon>Actinomycetota</taxon>
        <taxon>Actinomycetes</taxon>
        <taxon>Kitasatosporales</taxon>
        <taxon>Streptomycetaceae</taxon>
        <taxon>Embleya</taxon>
    </lineage>
</organism>
<feature type="transmembrane region" description="Helical" evidence="7">
    <location>
        <begin position="137"/>
        <end position="156"/>
    </location>
</feature>
<feature type="transmembrane region" description="Helical" evidence="7">
    <location>
        <begin position="14"/>
        <end position="36"/>
    </location>
</feature>
<dbReference type="AlphaFoldDB" id="A0A1T3NNI6"/>
<evidence type="ECO:0000256" key="1">
    <source>
        <dbReference type="ARBA" id="ARBA00004141"/>
    </source>
</evidence>
<protein>
    <submittedName>
        <fullName evidence="8">Manganese transporter</fullName>
    </submittedName>
</protein>